<dbReference type="STRING" id="1449350.OCH239_07895"/>
<evidence type="ECO:0000256" key="4">
    <source>
        <dbReference type="ARBA" id="ARBA00023239"/>
    </source>
</evidence>
<keyword evidence="5" id="KW-0670">Pyruvate</keyword>
<dbReference type="SUPFAM" id="SSF51621">
    <property type="entry name" value="Phosphoenolpyruvate/pyruvate domain"/>
    <property type="match status" value="1"/>
</dbReference>
<dbReference type="OrthoDB" id="9802624at2"/>
<dbReference type="eggNOG" id="COG3836">
    <property type="taxonomic scope" value="Bacteria"/>
</dbReference>
<evidence type="ECO:0000256" key="2">
    <source>
        <dbReference type="ARBA" id="ARBA00005568"/>
    </source>
</evidence>
<dbReference type="InterPro" id="IPR015813">
    <property type="entry name" value="Pyrv/PenolPyrv_kinase-like_dom"/>
</dbReference>
<reference evidence="9 10" key="1">
    <citation type="submission" date="2014-01" db="EMBL/GenBank/DDBJ databases">
        <title>Roseivivax halodurans JCM 10272 Genome Sequencing.</title>
        <authorList>
            <person name="Lai Q."/>
            <person name="Li G."/>
            <person name="Shao Z."/>
        </authorList>
    </citation>
    <scope>NUCLEOTIDE SEQUENCE [LARGE SCALE GENOMIC DNA]</scope>
    <source>
        <strain evidence="9 10">JCM 10272</strain>
    </source>
</reference>
<dbReference type="GO" id="GO:0005737">
    <property type="term" value="C:cytoplasm"/>
    <property type="evidence" value="ECO:0007669"/>
    <property type="project" value="TreeGrafter"/>
</dbReference>
<gene>
    <name evidence="9" type="ORF">OCH239_07895</name>
</gene>
<comment type="catalytic activity">
    <reaction evidence="6">
        <text>D-glyceraldehyde + pyruvate = 2-dehydro-3-deoxy-L-galactonate</text>
        <dbReference type="Rhea" id="RHEA:80055"/>
        <dbReference type="ChEBI" id="CHEBI:15361"/>
        <dbReference type="ChEBI" id="CHEBI:17378"/>
        <dbReference type="ChEBI" id="CHEBI:75545"/>
    </reaction>
</comment>
<name>X7EIY4_9RHOB</name>
<evidence type="ECO:0000256" key="7">
    <source>
        <dbReference type="ARBA" id="ARBA00068169"/>
    </source>
</evidence>
<dbReference type="Pfam" id="PF03328">
    <property type="entry name" value="HpcH_HpaI"/>
    <property type="match status" value="1"/>
</dbReference>
<sequence length="253" mass="26995">MDLPKNTFKAALKAGRRQIGLWNTIPDSGIVEMLAGCGYDWLVLDTEHTPIDAERLMPSLQACAPYPVHACVRPGWNDATEIKKLMDIGAQTLIVPYVQSAEEAAAAVAATHYPPHGMRGVGGTHRGSRWGTIPDYVTRAHEETCTIVQVETRAALDALDDILKVERLDGVFIGPADLSASLGHPGDPGHHEVRSAILDATRKIRAAGLAPGILGSDDAFLTEAEAAGALFIAIGVDTVILRGAVAQRRADWP</sequence>
<comment type="cofactor">
    <cofactor evidence="1">
        <name>a divalent metal cation</name>
        <dbReference type="ChEBI" id="CHEBI:60240"/>
    </cofactor>
</comment>
<dbReference type="EMBL" id="JALZ01000002">
    <property type="protein sequence ID" value="ETX16074.1"/>
    <property type="molecule type" value="Genomic_DNA"/>
</dbReference>
<evidence type="ECO:0000256" key="5">
    <source>
        <dbReference type="ARBA" id="ARBA00023317"/>
    </source>
</evidence>
<dbReference type="InterPro" id="IPR050251">
    <property type="entry name" value="HpcH-HpaI_aldolase"/>
</dbReference>
<dbReference type="PATRIC" id="fig|1449350.3.peg.619"/>
<keyword evidence="3" id="KW-0479">Metal-binding</keyword>
<evidence type="ECO:0000313" key="10">
    <source>
        <dbReference type="Proteomes" id="UP000022447"/>
    </source>
</evidence>
<comment type="caution">
    <text evidence="9">The sequence shown here is derived from an EMBL/GenBank/DDBJ whole genome shotgun (WGS) entry which is preliminary data.</text>
</comment>
<dbReference type="InterPro" id="IPR005000">
    <property type="entry name" value="Aldolase/citrate-lyase_domain"/>
</dbReference>
<evidence type="ECO:0000256" key="1">
    <source>
        <dbReference type="ARBA" id="ARBA00001968"/>
    </source>
</evidence>
<dbReference type="GO" id="GO:0016832">
    <property type="term" value="F:aldehyde-lyase activity"/>
    <property type="evidence" value="ECO:0007669"/>
    <property type="project" value="TreeGrafter"/>
</dbReference>
<proteinExistence type="inferred from homology"/>
<evidence type="ECO:0000259" key="8">
    <source>
        <dbReference type="Pfam" id="PF03328"/>
    </source>
</evidence>
<dbReference type="AlphaFoldDB" id="X7EIY4"/>
<dbReference type="InterPro" id="IPR040442">
    <property type="entry name" value="Pyrv_kinase-like_dom_sf"/>
</dbReference>
<dbReference type="Gene3D" id="3.20.20.60">
    <property type="entry name" value="Phosphoenolpyruvate-binding domains"/>
    <property type="match status" value="1"/>
</dbReference>
<dbReference type="PANTHER" id="PTHR30502:SF0">
    <property type="entry name" value="PHOSPHOENOLPYRUVATE CARBOXYLASE FAMILY PROTEIN"/>
    <property type="match status" value="1"/>
</dbReference>
<dbReference type="FunFam" id="3.20.20.60:FF:000004">
    <property type="entry name" value="5-keto-4-deoxy-D-glucarate aldolase"/>
    <property type="match status" value="1"/>
</dbReference>
<keyword evidence="4" id="KW-0456">Lyase</keyword>
<accession>X7EIY4</accession>
<evidence type="ECO:0000256" key="3">
    <source>
        <dbReference type="ARBA" id="ARBA00022723"/>
    </source>
</evidence>
<dbReference type="GO" id="GO:0046872">
    <property type="term" value="F:metal ion binding"/>
    <property type="evidence" value="ECO:0007669"/>
    <property type="project" value="UniProtKB-KW"/>
</dbReference>
<dbReference type="PANTHER" id="PTHR30502">
    <property type="entry name" value="2-KETO-3-DEOXY-L-RHAMNONATE ALDOLASE"/>
    <property type="match status" value="1"/>
</dbReference>
<protein>
    <recommendedName>
        <fullName evidence="7">Hydroxypyruvate/pyruvate aldolase</fullName>
    </recommendedName>
</protein>
<dbReference type="RefSeq" id="WP_037258528.1">
    <property type="nucleotide sequence ID" value="NZ_JALZ01000002.1"/>
</dbReference>
<keyword evidence="10" id="KW-1185">Reference proteome</keyword>
<dbReference type="Proteomes" id="UP000022447">
    <property type="component" value="Unassembled WGS sequence"/>
</dbReference>
<comment type="similarity">
    <text evidence="2">Belongs to the HpcH/HpaI aldolase family.</text>
</comment>
<evidence type="ECO:0000313" key="9">
    <source>
        <dbReference type="EMBL" id="ETX16074.1"/>
    </source>
</evidence>
<feature type="domain" description="HpcH/HpaI aldolase/citrate lyase" evidence="8">
    <location>
        <begin position="18"/>
        <end position="241"/>
    </location>
</feature>
<evidence type="ECO:0000256" key="6">
    <source>
        <dbReference type="ARBA" id="ARBA00045074"/>
    </source>
</evidence>
<organism evidence="9 10">
    <name type="scientific">Roseivivax halodurans JCM 10272</name>
    <dbReference type="NCBI Taxonomy" id="1449350"/>
    <lineage>
        <taxon>Bacteria</taxon>
        <taxon>Pseudomonadati</taxon>
        <taxon>Pseudomonadota</taxon>
        <taxon>Alphaproteobacteria</taxon>
        <taxon>Rhodobacterales</taxon>
        <taxon>Roseobacteraceae</taxon>
        <taxon>Roseivivax</taxon>
    </lineage>
</organism>